<dbReference type="KEGG" id="alkq:M9189_06560"/>
<evidence type="ECO:0000313" key="10">
    <source>
        <dbReference type="EMBL" id="URW78525.1"/>
    </source>
</evidence>
<keyword evidence="7" id="KW-0460">Magnesium</keyword>
<dbReference type="PANTHER" id="PTHR20941">
    <property type="entry name" value="FOLATE SYNTHESIS PROTEINS"/>
    <property type="match status" value="1"/>
</dbReference>
<dbReference type="EC" id="2.5.1.15" evidence="4"/>
<dbReference type="CDD" id="cd00739">
    <property type="entry name" value="DHPS"/>
    <property type="match status" value="1"/>
</dbReference>
<dbReference type="GO" id="GO:0005829">
    <property type="term" value="C:cytosol"/>
    <property type="evidence" value="ECO:0007669"/>
    <property type="project" value="TreeGrafter"/>
</dbReference>
<name>A0A9J6ZLC6_9BACT</name>
<comment type="pathway">
    <text evidence="3">Cofactor biosynthesis; tetrahydrofolate biosynthesis; 7,8-dihydrofolate from 2-amino-4-hydroxy-6-hydroxymethyl-7,8-dihydropteridine diphosphate and 4-aminobenzoate: step 1/2.</text>
</comment>
<keyword evidence="11" id="KW-1185">Reference proteome</keyword>
<dbReference type="AlphaFoldDB" id="A0A9J6ZLC6"/>
<dbReference type="GO" id="GO:0046656">
    <property type="term" value="P:folic acid biosynthetic process"/>
    <property type="evidence" value="ECO:0007669"/>
    <property type="project" value="UniProtKB-KW"/>
</dbReference>
<dbReference type="NCBIfam" id="TIGR01496">
    <property type="entry name" value="DHPS"/>
    <property type="match status" value="1"/>
</dbReference>
<evidence type="ECO:0000256" key="3">
    <source>
        <dbReference type="ARBA" id="ARBA00004763"/>
    </source>
</evidence>
<evidence type="ECO:0000256" key="2">
    <source>
        <dbReference type="ARBA" id="ARBA00001946"/>
    </source>
</evidence>
<dbReference type="Pfam" id="PF00809">
    <property type="entry name" value="Pterin_bind"/>
    <property type="match status" value="1"/>
</dbReference>
<dbReference type="InterPro" id="IPR045031">
    <property type="entry name" value="DHP_synth-like"/>
</dbReference>
<accession>A0A9J6ZLC6</accession>
<keyword evidence="6" id="KW-0479">Metal-binding</keyword>
<dbReference type="PROSITE" id="PS50972">
    <property type="entry name" value="PTERIN_BINDING"/>
    <property type="match status" value="1"/>
</dbReference>
<evidence type="ECO:0000313" key="11">
    <source>
        <dbReference type="Proteomes" id="UP001056426"/>
    </source>
</evidence>
<dbReference type="PANTHER" id="PTHR20941:SF1">
    <property type="entry name" value="FOLIC ACID SYNTHESIS PROTEIN FOL1"/>
    <property type="match status" value="1"/>
</dbReference>
<dbReference type="InterPro" id="IPR006390">
    <property type="entry name" value="DHP_synth_dom"/>
</dbReference>
<gene>
    <name evidence="10" type="primary">folP</name>
    <name evidence="10" type="ORF">M9189_06560</name>
</gene>
<dbReference type="EMBL" id="CP098400">
    <property type="protein sequence ID" value="URW78525.1"/>
    <property type="molecule type" value="Genomic_DNA"/>
</dbReference>
<keyword evidence="5 10" id="KW-0808">Transferase</keyword>
<feature type="domain" description="Pterin-binding" evidence="9">
    <location>
        <begin position="1"/>
        <end position="251"/>
    </location>
</feature>
<evidence type="ECO:0000256" key="7">
    <source>
        <dbReference type="ARBA" id="ARBA00022842"/>
    </source>
</evidence>
<organism evidence="10 11">
    <name type="scientific">Xiashengella succiniciproducens</name>
    <dbReference type="NCBI Taxonomy" id="2949635"/>
    <lineage>
        <taxon>Bacteria</taxon>
        <taxon>Pseudomonadati</taxon>
        <taxon>Bacteroidota</taxon>
        <taxon>Bacteroidia</taxon>
        <taxon>Marinilabiliales</taxon>
        <taxon>Marinilabiliaceae</taxon>
        <taxon>Xiashengella</taxon>
    </lineage>
</organism>
<evidence type="ECO:0000256" key="6">
    <source>
        <dbReference type="ARBA" id="ARBA00022723"/>
    </source>
</evidence>
<reference evidence="10" key="2">
    <citation type="submission" date="2022-06" db="EMBL/GenBank/DDBJ databases">
        <title>Xiashengella guii gen. nov. sp. nov., a bacterium isolated form anaerobic digestion tank.</title>
        <authorList>
            <person name="Huang H."/>
        </authorList>
    </citation>
    <scope>NUCLEOTIDE SEQUENCE</scope>
    <source>
        <strain evidence="10">Ai-910</strain>
    </source>
</reference>
<keyword evidence="8" id="KW-0289">Folate biosynthesis</keyword>
<evidence type="ECO:0000256" key="5">
    <source>
        <dbReference type="ARBA" id="ARBA00022679"/>
    </source>
</evidence>
<comment type="catalytic activity">
    <reaction evidence="1">
        <text>(7,8-dihydropterin-6-yl)methyl diphosphate + 4-aminobenzoate = 7,8-dihydropteroate + diphosphate</text>
        <dbReference type="Rhea" id="RHEA:19949"/>
        <dbReference type="ChEBI" id="CHEBI:17836"/>
        <dbReference type="ChEBI" id="CHEBI:17839"/>
        <dbReference type="ChEBI" id="CHEBI:33019"/>
        <dbReference type="ChEBI" id="CHEBI:72950"/>
        <dbReference type="EC" id="2.5.1.15"/>
    </reaction>
</comment>
<reference evidence="10" key="1">
    <citation type="submission" date="2022-05" db="EMBL/GenBank/DDBJ databases">
        <authorList>
            <person name="Sun X."/>
        </authorList>
    </citation>
    <scope>NUCLEOTIDE SEQUENCE</scope>
    <source>
        <strain evidence="10">Ai-910</strain>
    </source>
</reference>
<dbReference type="Gene3D" id="3.20.20.20">
    <property type="entry name" value="Dihydropteroate synthase-like"/>
    <property type="match status" value="1"/>
</dbReference>
<sequence length="263" mass="28768">MGIINITPDSFFSGSRFNSEAAILERVGQVVDEGGSMVDVGAYSSRPGAENVSADIELARLLPALKVIRDRYPNLIVSVDTFRAEVAERVVTEGFADIINDISGGEMDGAMFDTVARLKVPYILMHMQGTPDTMQLNPTYRDVVADVSLWLSERVDKLRSMGVNDIIIDPGFGFGKTVEHNYSVLNRLDEFRLFQLPLLVGLSRKSMIYKVLDGDPEGSLNGTTALNTVALLKGANILRVHDVKEAVECVKLVSELKSVSKTS</sequence>
<dbReference type="Proteomes" id="UP001056426">
    <property type="component" value="Chromosome"/>
</dbReference>
<dbReference type="GO" id="GO:0046654">
    <property type="term" value="P:tetrahydrofolate biosynthetic process"/>
    <property type="evidence" value="ECO:0007669"/>
    <property type="project" value="TreeGrafter"/>
</dbReference>
<dbReference type="GO" id="GO:0004156">
    <property type="term" value="F:dihydropteroate synthase activity"/>
    <property type="evidence" value="ECO:0007669"/>
    <property type="project" value="UniProtKB-EC"/>
</dbReference>
<dbReference type="SUPFAM" id="SSF51717">
    <property type="entry name" value="Dihydropteroate synthetase-like"/>
    <property type="match status" value="1"/>
</dbReference>
<evidence type="ECO:0000256" key="4">
    <source>
        <dbReference type="ARBA" id="ARBA00012458"/>
    </source>
</evidence>
<comment type="cofactor">
    <cofactor evidence="2">
        <name>Mg(2+)</name>
        <dbReference type="ChEBI" id="CHEBI:18420"/>
    </cofactor>
</comment>
<evidence type="ECO:0000256" key="8">
    <source>
        <dbReference type="ARBA" id="ARBA00022909"/>
    </source>
</evidence>
<dbReference type="InterPro" id="IPR011005">
    <property type="entry name" value="Dihydropteroate_synth-like_sf"/>
</dbReference>
<evidence type="ECO:0000256" key="1">
    <source>
        <dbReference type="ARBA" id="ARBA00000012"/>
    </source>
</evidence>
<evidence type="ECO:0000259" key="9">
    <source>
        <dbReference type="PROSITE" id="PS50972"/>
    </source>
</evidence>
<dbReference type="InterPro" id="IPR000489">
    <property type="entry name" value="Pterin-binding_dom"/>
</dbReference>
<proteinExistence type="predicted"/>
<protein>
    <recommendedName>
        <fullName evidence="4">dihydropteroate synthase</fullName>
        <ecNumber evidence="4">2.5.1.15</ecNumber>
    </recommendedName>
</protein>
<dbReference type="GO" id="GO:0046872">
    <property type="term" value="F:metal ion binding"/>
    <property type="evidence" value="ECO:0007669"/>
    <property type="project" value="UniProtKB-KW"/>
</dbReference>
<dbReference type="RefSeq" id="WP_250721889.1">
    <property type="nucleotide sequence ID" value="NZ_CP098400.1"/>
</dbReference>